<feature type="domain" description="TonB C-terminal" evidence="6">
    <location>
        <begin position="46"/>
        <end position="142"/>
    </location>
</feature>
<sequence>MKLNTLVPILLGLTCVPAVAGEAGGMAEEGPGVARIVPSPAPPVQRKPALVNFASCNKPIWPKQALREEQTGTVTLRFLIGVDGAVQDSQVVLTSGYPLLDFAALEGIERCRFKPATLNGVPQSGWQRMQYVWTFDSDPKEDGPILAGLQAGIEQRKAEARFQMAMYQLKGGNSLIAKDGEAALKALLPLAEDGMAAAQEALSVAYLTGNGTARDPVLAAQWLRKAAERNFSSAQFSLARLLQTGEGVQRNDKEAFEWYAKAGRGGIQHAYLAMAEIMLDSGDAATTARAVDWLQKMTMPAAHYLLGERYELGRGVAQDLVRAKQLYRQADQSGNVKARHALVRLGEPLAP</sequence>
<keyword evidence="4" id="KW-0472">Membrane</keyword>
<dbReference type="PANTHER" id="PTHR45011">
    <property type="entry name" value="DAP3-BINDING CELL DEATH ENHANCER 1"/>
    <property type="match status" value="1"/>
</dbReference>
<keyword evidence="5" id="KW-0732">Signal</keyword>
<dbReference type="GO" id="GO:0016020">
    <property type="term" value="C:membrane"/>
    <property type="evidence" value="ECO:0007669"/>
    <property type="project" value="UniProtKB-SubCell"/>
</dbReference>
<feature type="chain" id="PRO_5026812723" evidence="5">
    <location>
        <begin position="21"/>
        <end position="351"/>
    </location>
</feature>
<dbReference type="SMART" id="SM00671">
    <property type="entry name" value="SEL1"/>
    <property type="match status" value="4"/>
</dbReference>
<name>A0A6N9HPB9_9BURK</name>
<evidence type="ECO:0000256" key="3">
    <source>
        <dbReference type="ARBA" id="ARBA00022989"/>
    </source>
</evidence>
<reference evidence="7 8" key="1">
    <citation type="submission" date="2019-12" db="EMBL/GenBank/DDBJ databases">
        <title>Novel species isolated from a subtropical stream in China.</title>
        <authorList>
            <person name="Lu H."/>
        </authorList>
    </citation>
    <scope>NUCLEOTIDE SEQUENCE [LARGE SCALE GENOMIC DNA]</scope>
    <source>
        <strain evidence="7 8">DS3</strain>
    </source>
</reference>
<organism evidence="7 8">
    <name type="scientific">Pseudoduganella guangdongensis</name>
    <dbReference type="NCBI Taxonomy" id="2692179"/>
    <lineage>
        <taxon>Bacteria</taxon>
        <taxon>Pseudomonadati</taxon>
        <taxon>Pseudomonadota</taxon>
        <taxon>Betaproteobacteria</taxon>
        <taxon>Burkholderiales</taxon>
        <taxon>Oxalobacteraceae</taxon>
        <taxon>Telluria group</taxon>
        <taxon>Pseudoduganella</taxon>
    </lineage>
</organism>
<dbReference type="InterPro" id="IPR037682">
    <property type="entry name" value="TonB_C"/>
</dbReference>
<dbReference type="Proteomes" id="UP000448575">
    <property type="component" value="Unassembled WGS sequence"/>
</dbReference>
<dbReference type="PROSITE" id="PS52015">
    <property type="entry name" value="TONB_CTD"/>
    <property type="match status" value="1"/>
</dbReference>
<protein>
    <submittedName>
        <fullName evidence="7">TonB family protein</fullName>
    </submittedName>
</protein>
<dbReference type="NCBIfam" id="TIGR01352">
    <property type="entry name" value="tonB_Cterm"/>
    <property type="match status" value="1"/>
</dbReference>
<dbReference type="InterPro" id="IPR052748">
    <property type="entry name" value="ISR_Activator"/>
</dbReference>
<accession>A0A6N9HPB9</accession>
<keyword evidence="8" id="KW-1185">Reference proteome</keyword>
<dbReference type="RefSeq" id="WP_161028188.1">
    <property type="nucleotide sequence ID" value="NZ_WWCJ01000026.1"/>
</dbReference>
<keyword evidence="2" id="KW-0812">Transmembrane</keyword>
<evidence type="ECO:0000259" key="6">
    <source>
        <dbReference type="PROSITE" id="PS52015"/>
    </source>
</evidence>
<evidence type="ECO:0000256" key="1">
    <source>
        <dbReference type="ARBA" id="ARBA00004167"/>
    </source>
</evidence>
<dbReference type="Pfam" id="PF03544">
    <property type="entry name" value="TonB_C"/>
    <property type="match status" value="1"/>
</dbReference>
<gene>
    <name evidence="7" type="ORF">GTP41_24425</name>
</gene>
<feature type="signal peptide" evidence="5">
    <location>
        <begin position="1"/>
        <end position="20"/>
    </location>
</feature>
<dbReference type="GO" id="GO:0055085">
    <property type="term" value="P:transmembrane transport"/>
    <property type="evidence" value="ECO:0007669"/>
    <property type="project" value="InterPro"/>
</dbReference>
<dbReference type="Pfam" id="PF08238">
    <property type="entry name" value="Sel1"/>
    <property type="match status" value="3"/>
</dbReference>
<dbReference type="PANTHER" id="PTHR45011:SF1">
    <property type="entry name" value="DAP3-BINDING CELL DEATH ENHANCER 1"/>
    <property type="match status" value="1"/>
</dbReference>
<dbReference type="AlphaFoldDB" id="A0A6N9HPB9"/>
<keyword evidence="3" id="KW-1133">Transmembrane helix</keyword>
<dbReference type="Gene3D" id="1.25.40.10">
    <property type="entry name" value="Tetratricopeptide repeat domain"/>
    <property type="match status" value="1"/>
</dbReference>
<dbReference type="InterPro" id="IPR011990">
    <property type="entry name" value="TPR-like_helical_dom_sf"/>
</dbReference>
<evidence type="ECO:0000313" key="8">
    <source>
        <dbReference type="Proteomes" id="UP000448575"/>
    </source>
</evidence>
<evidence type="ECO:0000256" key="5">
    <source>
        <dbReference type="SAM" id="SignalP"/>
    </source>
</evidence>
<evidence type="ECO:0000313" key="7">
    <source>
        <dbReference type="EMBL" id="MYN05246.1"/>
    </source>
</evidence>
<dbReference type="EMBL" id="WWCJ01000026">
    <property type="protein sequence ID" value="MYN05246.1"/>
    <property type="molecule type" value="Genomic_DNA"/>
</dbReference>
<dbReference type="Gene3D" id="3.30.1150.10">
    <property type="match status" value="1"/>
</dbReference>
<proteinExistence type="predicted"/>
<dbReference type="SUPFAM" id="SSF81901">
    <property type="entry name" value="HCP-like"/>
    <property type="match status" value="1"/>
</dbReference>
<comment type="subcellular location">
    <subcellularLocation>
        <location evidence="1">Membrane</location>
        <topology evidence="1">Single-pass membrane protein</topology>
    </subcellularLocation>
</comment>
<evidence type="ECO:0000256" key="2">
    <source>
        <dbReference type="ARBA" id="ARBA00022692"/>
    </source>
</evidence>
<comment type="caution">
    <text evidence="7">The sequence shown here is derived from an EMBL/GenBank/DDBJ whole genome shotgun (WGS) entry which is preliminary data.</text>
</comment>
<dbReference type="SUPFAM" id="SSF74653">
    <property type="entry name" value="TolA/TonB C-terminal domain"/>
    <property type="match status" value="1"/>
</dbReference>
<evidence type="ECO:0000256" key="4">
    <source>
        <dbReference type="ARBA" id="ARBA00023136"/>
    </source>
</evidence>
<dbReference type="InterPro" id="IPR006260">
    <property type="entry name" value="TonB/TolA_C"/>
</dbReference>
<dbReference type="InterPro" id="IPR006597">
    <property type="entry name" value="Sel1-like"/>
</dbReference>